<dbReference type="PANTHER" id="PTHR24064">
    <property type="entry name" value="SOLUTE CARRIER FAMILY 22 MEMBER"/>
    <property type="match status" value="1"/>
</dbReference>
<sequence length="92" mass="10028">MVGKFCVTVSFGILYLYTAEVFPTSVRNATLGSCSMCARVGSILAPFGKATHETVPNLLYAFLALSGSLVTLLHRINELWMVIGGNHHDNPW</sequence>
<organism evidence="6 7">
    <name type="scientific">Caerostris darwini</name>
    <dbReference type="NCBI Taxonomy" id="1538125"/>
    <lineage>
        <taxon>Eukaryota</taxon>
        <taxon>Metazoa</taxon>
        <taxon>Ecdysozoa</taxon>
        <taxon>Arthropoda</taxon>
        <taxon>Chelicerata</taxon>
        <taxon>Arachnida</taxon>
        <taxon>Araneae</taxon>
        <taxon>Araneomorphae</taxon>
        <taxon>Entelegynae</taxon>
        <taxon>Araneoidea</taxon>
        <taxon>Araneidae</taxon>
        <taxon>Caerostris</taxon>
    </lineage>
</organism>
<keyword evidence="2" id="KW-0812">Transmembrane</keyword>
<dbReference type="SUPFAM" id="SSF103473">
    <property type="entry name" value="MFS general substrate transporter"/>
    <property type="match status" value="1"/>
</dbReference>
<feature type="chain" id="PRO_5043775084" evidence="5">
    <location>
        <begin position="22"/>
        <end position="92"/>
    </location>
</feature>
<dbReference type="EMBL" id="BPLQ01008398">
    <property type="protein sequence ID" value="GIY37104.1"/>
    <property type="molecule type" value="Genomic_DNA"/>
</dbReference>
<comment type="caution">
    <text evidence="6">The sequence shown here is derived from an EMBL/GenBank/DDBJ whole genome shotgun (WGS) entry which is preliminary data.</text>
</comment>
<keyword evidence="3" id="KW-1133">Transmembrane helix</keyword>
<comment type="subcellular location">
    <subcellularLocation>
        <location evidence="1">Membrane</location>
        <topology evidence="1">Multi-pass membrane protein</topology>
    </subcellularLocation>
</comment>
<evidence type="ECO:0000313" key="6">
    <source>
        <dbReference type="EMBL" id="GIY37104.1"/>
    </source>
</evidence>
<dbReference type="GO" id="GO:0016020">
    <property type="term" value="C:membrane"/>
    <property type="evidence" value="ECO:0007669"/>
    <property type="project" value="UniProtKB-SubCell"/>
</dbReference>
<evidence type="ECO:0000256" key="1">
    <source>
        <dbReference type="ARBA" id="ARBA00004141"/>
    </source>
</evidence>
<feature type="signal peptide" evidence="5">
    <location>
        <begin position="1"/>
        <end position="21"/>
    </location>
</feature>
<keyword evidence="5" id="KW-0732">Signal</keyword>
<keyword evidence="7" id="KW-1185">Reference proteome</keyword>
<dbReference type="InterPro" id="IPR036259">
    <property type="entry name" value="MFS_trans_sf"/>
</dbReference>
<accession>A0AAV4SVS2</accession>
<evidence type="ECO:0000256" key="3">
    <source>
        <dbReference type="ARBA" id="ARBA00022989"/>
    </source>
</evidence>
<dbReference type="AlphaFoldDB" id="A0AAV4SVS2"/>
<dbReference type="Proteomes" id="UP001054837">
    <property type="component" value="Unassembled WGS sequence"/>
</dbReference>
<evidence type="ECO:0000313" key="7">
    <source>
        <dbReference type="Proteomes" id="UP001054837"/>
    </source>
</evidence>
<proteinExistence type="predicted"/>
<dbReference type="Gene3D" id="1.20.1250.20">
    <property type="entry name" value="MFS general substrate transporter like domains"/>
    <property type="match status" value="1"/>
</dbReference>
<name>A0AAV4SVS2_9ARAC</name>
<gene>
    <name evidence="6" type="primary">Orct_14</name>
    <name evidence="6" type="ORF">CDAR_388031</name>
</gene>
<keyword evidence="4" id="KW-0472">Membrane</keyword>
<evidence type="ECO:0000256" key="4">
    <source>
        <dbReference type="ARBA" id="ARBA00023136"/>
    </source>
</evidence>
<reference evidence="6 7" key="1">
    <citation type="submission" date="2021-06" db="EMBL/GenBank/DDBJ databases">
        <title>Caerostris darwini draft genome.</title>
        <authorList>
            <person name="Kono N."/>
            <person name="Arakawa K."/>
        </authorList>
    </citation>
    <scope>NUCLEOTIDE SEQUENCE [LARGE SCALE GENOMIC DNA]</scope>
</reference>
<evidence type="ECO:0000256" key="5">
    <source>
        <dbReference type="SAM" id="SignalP"/>
    </source>
</evidence>
<evidence type="ECO:0000256" key="2">
    <source>
        <dbReference type="ARBA" id="ARBA00022692"/>
    </source>
</evidence>
<protein>
    <submittedName>
        <fullName evidence="6">Organic cation transporter protein</fullName>
    </submittedName>
</protein>